<organism evidence="1 2">
    <name type="scientific">Streptomyces viridochromogenes Tue57</name>
    <dbReference type="NCBI Taxonomy" id="1160705"/>
    <lineage>
        <taxon>Bacteria</taxon>
        <taxon>Bacillati</taxon>
        <taxon>Actinomycetota</taxon>
        <taxon>Actinomycetes</taxon>
        <taxon>Kitasatosporales</taxon>
        <taxon>Streptomycetaceae</taxon>
        <taxon>Streptomyces</taxon>
    </lineage>
</organism>
<reference evidence="1 2" key="1">
    <citation type="journal article" date="2013" name="Genome Announc.">
        <title>Draft Genome Sequence of Streptomyces viridochromogenes Strain Tu57, Producer of Avilamycin.</title>
        <authorList>
            <person name="Gruning B.A."/>
            <person name="Erxleben A."/>
            <person name="Hahnlein A."/>
            <person name="Gunther S."/>
        </authorList>
    </citation>
    <scope>NUCLEOTIDE SEQUENCE [LARGE SCALE GENOMIC DNA]</scope>
    <source>
        <strain evidence="1 2">Tue57</strain>
    </source>
</reference>
<gene>
    <name evidence="1" type="ORF">STVIR_0519</name>
</gene>
<dbReference type="Proteomes" id="UP000011205">
    <property type="component" value="Unassembled WGS sequence"/>
</dbReference>
<proteinExistence type="predicted"/>
<dbReference type="EMBL" id="AMLP01000019">
    <property type="protein sequence ID" value="ELS58526.1"/>
    <property type="molecule type" value="Genomic_DNA"/>
</dbReference>
<name>L8PLU7_STRVR</name>
<evidence type="ECO:0000313" key="1">
    <source>
        <dbReference type="EMBL" id="ELS58526.1"/>
    </source>
</evidence>
<sequence>MAASVRGAAAGHGTLRNFVCDTPRGYLERILVYPLPVSIARAHLGLCLIPLGVC</sequence>
<dbReference type="AlphaFoldDB" id="L8PLU7"/>
<protein>
    <submittedName>
        <fullName evidence="1">Uncharacterized protein</fullName>
    </submittedName>
</protein>
<dbReference type="PATRIC" id="fig|1160705.3.peg.512"/>
<comment type="caution">
    <text evidence="1">The sequence shown here is derived from an EMBL/GenBank/DDBJ whole genome shotgun (WGS) entry which is preliminary data.</text>
</comment>
<accession>L8PLU7</accession>
<evidence type="ECO:0000313" key="2">
    <source>
        <dbReference type="Proteomes" id="UP000011205"/>
    </source>
</evidence>